<proteinExistence type="predicted"/>
<dbReference type="OrthoDB" id="5296357at2"/>
<dbReference type="Proteomes" id="UP000032430">
    <property type="component" value="Chromosome I"/>
</dbReference>
<sequence>MNKSIVTIVSFTLGATLTFSAWADISATAGSKPTTTTPTPGAALMNSRHPCHAIQKACQAAGFSKGDKTGKGLFLHCFKPILAGQTVTGVTIDSSVVQACQQKQKSR</sequence>
<dbReference type="RefSeq" id="WP_045094855.1">
    <property type="nucleotide sequence ID" value="NZ_LN614827.1"/>
</dbReference>
<name>A0A098G3Q9_9GAMM</name>
<feature type="signal peptide" evidence="1">
    <location>
        <begin position="1"/>
        <end position="23"/>
    </location>
</feature>
<evidence type="ECO:0000256" key="1">
    <source>
        <dbReference type="SAM" id="SignalP"/>
    </source>
</evidence>
<evidence type="ECO:0000313" key="3">
    <source>
        <dbReference type="Proteomes" id="UP000032430"/>
    </source>
</evidence>
<gene>
    <name evidence="2" type="ORF">LFA_0670</name>
</gene>
<dbReference type="HOGENOM" id="CLU_2206715_0_0_6"/>
<feature type="chain" id="PRO_5001942101" evidence="1">
    <location>
        <begin position="24"/>
        <end position="107"/>
    </location>
</feature>
<protein>
    <submittedName>
        <fullName evidence="2">Uncharacterized protein</fullName>
    </submittedName>
</protein>
<accession>A0A098G3Q9</accession>
<evidence type="ECO:0000313" key="2">
    <source>
        <dbReference type="EMBL" id="CEG56120.1"/>
    </source>
</evidence>
<dbReference type="KEGG" id="lfa:LFA_0670"/>
<dbReference type="AlphaFoldDB" id="A0A098G3Q9"/>
<reference evidence="3" key="1">
    <citation type="submission" date="2014-09" db="EMBL/GenBank/DDBJ databases">
        <authorList>
            <person name="Gomez-Valero L."/>
        </authorList>
    </citation>
    <scope>NUCLEOTIDE SEQUENCE [LARGE SCALE GENOMIC DNA]</scope>
    <source>
        <strain evidence="3">ATCC700992</strain>
    </source>
</reference>
<keyword evidence="3" id="KW-1185">Reference proteome</keyword>
<dbReference type="EMBL" id="LN614827">
    <property type="protein sequence ID" value="CEG56120.1"/>
    <property type="molecule type" value="Genomic_DNA"/>
</dbReference>
<organism evidence="2 3">
    <name type="scientific">Legionella fallonii LLAP-10</name>
    <dbReference type="NCBI Taxonomy" id="1212491"/>
    <lineage>
        <taxon>Bacteria</taxon>
        <taxon>Pseudomonadati</taxon>
        <taxon>Pseudomonadota</taxon>
        <taxon>Gammaproteobacteria</taxon>
        <taxon>Legionellales</taxon>
        <taxon>Legionellaceae</taxon>
        <taxon>Legionella</taxon>
    </lineage>
</organism>
<dbReference type="STRING" id="1212491.LFA_0670"/>
<keyword evidence="1" id="KW-0732">Signal</keyword>